<evidence type="ECO:0000313" key="5">
    <source>
        <dbReference type="Proteomes" id="UP001500305"/>
    </source>
</evidence>
<comment type="caution">
    <text evidence="4">The sequence shown here is derived from an EMBL/GenBank/DDBJ whole genome shotgun (WGS) entry which is preliminary data.</text>
</comment>
<evidence type="ECO:0000256" key="1">
    <source>
        <dbReference type="PROSITE-ProRule" id="PRU00285"/>
    </source>
</evidence>
<dbReference type="InterPro" id="IPR008978">
    <property type="entry name" value="HSP20-like_chaperone"/>
</dbReference>
<dbReference type="Proteomes" id="UP001500305">
    <property type="component" value="Unassembled WGS sequence"/>
</dbReference>
<organism evidence="4 5">
    <name type="scientific">Kitasatospora cystarginea</name>
    <dbReference type="NCBI Taxonomy" id="58350"/>
    <lineage>
        <taxon>Bacteria</taxon>
        <taxon>Bacillati</taxon>
        <taxon>Actinomycetota</taxon>
        <taxon>Actinomycetes</taxon>
        <taxon>Kitasatosporales</taxon>
        <taxon>Streptomycetaceae</taxon>
        <taxon>Kitasatospora</taxon>
    </lineage>
</organism>
<accession>A0ABP5RMM7</accession>
<gene>
    <name evidence="4" type="ORF">GCM10010430_57320</name>
</gene>
<feature type="domain" description="SHSP" evidence="3">
    <location>
        <begin position="29"/>
        <end position="139"/>
    </location>
</feature>
<dbReference type="CDD" id="cd06464">
    <property type="entry name" value="ACD_sHsps-like"/>
    <property type="match status" value="1"/>
</dbReference>
<dbReference type="PROSITE" id="PS01031">
    <property type="entry name" value="SHSP"/>
    <property type="match status" value="1"/>
</dbReference>
<proteinExistence type="inferred from homology"/>
<dbReference type="PANTHER" id="PTHR11527">
    <property type="entry name" value="HEAT-SHOCK PROTEIN 20 FAMILY MEMBER"/>
    <property type="match status" value="1"/>
</dbReference>
<dbReference type="Gene3D" id="2.60.40.790">
    <property type="match status" value="1"/>
</dbReference>
<evidence type="ECO:0000313" key="4">
    <source>
        <dbReference type="EMBL" id="GAA2265013.1"/>
    </source>
</evidence>
<evidence type="ECO:0000256" key="2">
    <source>
        <dbReference type="RuleBase" id="RU003616"/>
    </source>
</evidence>
<dbReference type="RefSeq" id="WP_344639398.1">
    <property type="nucleotide sequence ID" value="NZ_BAAATR010000031.1"/>
</dbReference>
<dbReference type="InterPro" id="IPR031107">
    <property type="entry name" value="Small_HSP"/>
</dbReference>
<dbReference type="InterPro" id="IPR002068">
    <property type="entry name" value="A-crystallin/Hsp20_dom"/>
</dbReference>
<protein>
    <submittedName>
        <fullName evidence="4">Hsp20/alpha crystallin family protein</fullName>
    </submittedName>
</protein>
<dbReference type="SUPFAM" id="SSF49764">
    <property type="entry name" value="HSP20-like chaperones"/>
    <property type="match status" value="1"/>
</dbReference>
<evidence type="ECO:0000259" key="3">
    <source>
        <dbReference type="PROSITE" id="PS01031"/>
    </source>
</evidence>
<reference evidence="5" key="1">
    <citation type="journal article" date="2019" name="Int. J. Syst. Evol. Microbiol.">
        <title>The Global Catalogue of Microorganisms (GCM) 10K type strain sequencing project: providing services to taxonomists for standard genome sequencing and annotation.</title>
        <authorList>
            <consortium name="The Broad Institute Genomics Platform"/>
            <consortium name="The Broad Institute Genome Sequencing Center for Infectious Disease"/>
            <person name="Wu L."/>
            <person name="Ma J."/>
        </authorList>
    </citation>
    <scope>NUCLEOTIDE SEQUENCE [LARGE SCALE GENOMIC DNA]</scope>
    <source>
        <strain evidence="5">JCM 7356</strain>
    </source>
</reference>
<keyword evidence="5" id="KW-1185">Reference proteome</keyword>
<sequence>MAGELLHRRPHWWPPFPELFEDFPTELRLMPDEHVIRVEETKEGGSYVVKAELPGIDPERNIEITVENGVLTIHAERREEQKEKHRTEFRYGSFTRSVRLPEGVQEQGITASYDKGVLTVKAPIGPIEKPSRRIAISRETDE</sequence>
<dbReference type="Pfam" id="PF00011">
    <property type="entry name" value="HSP20"/>
    <property type="match status" value="1"/>
</dbReference>
<dbReference type="EMBL" id="BAAATR010000031">
    <property type="protein sequence ID" value="GAA2265013.1"/>
    <property type="molecule type" value="Genomic_DNA"/>
</dbReference>
<comment type="similarity">
    <text evidence="1 2">Belongs to the small heat shock protein (HSP20) family.</text>
</comment>
<name>A0ABP5RMM7_9ACTN</name>